<dbReference type="Proteomes" id="UP001139263">
    <property type="component" value="Unassembled WGS sequence"/>
</dbReference>
<accession>A0A9X2AE00</accession>
<dbReference type="Pfam" id="PF06961">
    <property type="entry name" value="DUF1294"/>
    <property type="match status" value="1"/>
</dbReference>
<proteinExistence type="predicted"/>
<dbReference type="InterPro" id="IPR010718">
    <property type="entry name" value="DUF1294"/>
</dbReference>
<organism evidence="2 3">
    <name type="scientific">Sulfoacidibacillus ferrooxidans</name>
    <dbReference type="NCBI Taxonomy" id="2005001"/>
    <lineage>
        <taxon>Bacteria</taxon>
        <taxon>Bacillati</taxon>
        <taxon>Bacillota</taxon>
        <taxon>Bacilli</taxon>
        <taxon>Bacillales</taxon>
        <taxon>Alicyclobacillaceae</taxon>
        <taxon>Sulfoacidibacillus</taxon>
    </lineage>
</organism>
<evidence type="ECO:0000256" key="1">
    <source>
        <dbReference type="SAM" id="Phobius"/>
    </source>
</evidence>
<name>A0A9X2AE00_9BACL</name>
<reference evidence="2" key="1">
    <citation type="submission" date="2022-03" db="EMBL/GenBank/DDBJ databases">
        <title>Draft Genome Sequence of Firmicute Strain S0AB, a Heterotrophic Iron/Sulfur-Oxidizing Extreme Acidophile.</title>
        <authorList>
            <person name="Vergara E."/>
            <person name="Pakostova E."/>
            <person name="Johnson D.B."/>
            <person name="Holmes D.S."/>
        </authorList>
    </citation>
    <scope>NUCLEOTIDE SEQUENCE</scope>
    <source>
        <strain evidence="2">S0AB</strain>
    </source>
</reference>
<keyword evidence="1" id="KW-0812">Transmembrane</keyword>
<feature type="transmembrane region" description="Helical" evidence="1">
    <location>
        <begin position="42"/>
        <end position="61"/>
    </location>
</feature>
<evidence type="ECO:0000313" key="2">
    <source>
        <dbReference type="EMBL" id="MCI0184015.1"/>
    </source>
</evidence>
<evidence type="ECO:0008006" key="4">
    <source>
        <dbReference type="Google" id="ProtNLM"/>
    </source>
</evidence>
<feature type="transmembrane region" description="Helical" evidence="1">
    <location>
        <begin position="73"/>
        <end position="90"/>
    </location>
</feature>
<dbReference type="RefSeq" id="WP_241715138.1">
    <property type="nucleotide sequence ID" value="NZ_JALBUF010000007.1"/>
</dbReference>
<sequence length="96" mass="11542">MTFSHLFFIYLLLINVWTFLLMRIDKKRSKQRRKRRIRERTLLLLSLVGGGLGTWVAMGIYHHKTKHFSFEMIAPLSTMMWTVLVLYMMYRGLMIS</sequence>
<keyword evidence="1" id="KW-1133">Transmembrane helix</keyword>
<gene>
    <name evidence="2" type="ORF">MM817_02310</name>
</gene>
<dbReference type="EMBL" id="JALBUF010000007">
    <property type="protein sequence ID" value="MCI0184015.1"/>
    <property type="molecule type" value="Genomic_DNA"/>
</dbReference>
<evidence type="ECO:0000313" key="3">
    <source>
        <dbReference type="Proteomes" id="UP001139263"/>
    </source>
</evidence>
<protein>
    <recommendedName>
        <fullName evidence="4">DUF1294 domain-containing protein</fullName>
    </recommendedName>
</protein>
<keyword evidence="3" id="KW-1185">Reference proteome</keyword>
<dbReference type="AlphaFoldDB" id="A0A9X2AE00"/>
<keyword evidence="1" id="KW-0472">Membrane</keyword>
<feature type="transmembrane region" description="Helical" evidence="1">
    <location>
        <begin position="6"/>
        <end position="22"/>
    </location>
</feature>
<comment type="caution">
    <text evidence="2">The sequence shown here is derived from an EMBL/GenBank/DDBJ whole genome shotgun (WGS) entry which is preliminary data.</text>
</comment>